<name>A0A8F9TWQ4_9BACT</name>
<dbReference type="InterPro" id="IPR011250">
    <property type="entry name" value="OMP/PagP_B-barrel"/>
</dbReference>
<dbReference type="RefSeq" id="WP_220162660.1">
    <property type="nucleotide sequence ID" value="NZ_CP080507.1"/>
</dbReference>
<feature type="signal peptide" evidence="1">
    <location>
        <begin position="1"/>
        <end position="27"/>
    </location>
</feature>
<dbReference type="Proteomes" id="UP000825051">
    <property type="component" value="Chromosome"/>
</dbReference>
<evidence type="ECO:0000313" key="2">
    <source>
        <dbReference type="EMBL" id="QYM79158.1"/>
    </source>
</evidence>
<proteinExistence type="predicted"/>
<dbReference type="SUPFAM" id="SSF56925">
    <property type="entry name" value="OMPA-like"/>
    <property type="match status" value="1"/>
</dbReference>
<dbReference type="EMBL" id="CP080507">
    <property type="protein sequence ID" value="QYM79158.1"/>
    <property type="molecule type" value="Genomic_DNA"/>
</dbReference>
<gene>
    <name evidence="2" type="ORF">K0B96_00655</name>
</gene>
<evidence type="ECO:0000256" key="1">
    <source>
        <dbReference type="SAM" id="SignalP"/>
    </source>
</evidence>
<reference evidence="2" key="1">
    <citation type="submission" date="2021-08" db="EMBL/GenBank/DDBJ databases">
        <title>Genome of a novel bacterium of the phylum Verrucomicrobia, Oleiharenicola sp. KSB-15.</title>
        <authorList>
            <person name="Chung J.-H."/>
            <person name="Ahn J.-H."/>
            <person name="Yoon Y."/>
            <person name="Kim D.-Y."/>
            <person name="An S.-H."/>
            <person name="Park I."/>
            <person name="Yeon J."/>
        </authorList>
    </citation>
    <scope>NUCLEOTIDE SEQUENCE</scope>
    <source>
        <strain evidence="2">KSB-15</strain>
    </source>
</reference>
<accession>A0A8F9TWQ4</accession>
<evidence type="ECO:0008006" key="4">
    <source>
        <dbReference type="Google" id="ProtNLM"/>
    </source>
</evidence>
<protein>
    <recommendedName>
        <fullName evidence="4">Outer membrane protein beta-barrel domain-containing protein</fullName>
    </recommendedName>
</protein>
<evidence type="ECO:0000313" key="3">
    <source>
        <dbReference type="Proteomes" id="UP000825051"/>
    </source>
</evidence>
<keyword evidence="3" id="KW-1185">Reference proteome</keyword>
<keyword evidence="1" id="KW-0732">Signal</keyword>
<sequence>MTKQKTNWKIFGLIAAGSLGLATGAFAQNADLAPPVPTSELSAGLLGKGYTAIGWNYVDLDGSSPSAARGLTAAFNQPLRAGLDLNVNYDWLRAGVQGVHLTQQQLEGGVTAYQAYSWGKPFVEAGAGWVWARGGGASTDSFAFHVGSGVEFAVAPRLSVAPFVEFRRATGFNANQIDLGAKVAYRLTREWSAVAKVQYDAVRHDRDQREYSLGVAYHF</sequence>
<dbReference type="KEGG" id="ole:K0B96_00655"/>
<organism evidence="2 3">
    <name type="scientific">Horticoccus luteus</name>
    <dbReference type="NCBI Taxonomy" id="2862869"/>
    <lineage>
        <taxon>Bacteria</taxon>
        <taxon>Pseudomonadati</taxon>
        <taxon>Verrucomicrobiota</taxon>
        <taxon>Opitutia</taxon>
        <taxon>Opitutales</taxon>
        <taxon>Opitutaceae</taxon>
        <taxon>Horticoccus</taxon>
    </lineage>
</organism>
<dbReference type="AlphaFoldDB" id="A0A8F9TWQ4"/>
<feature type="chain" id="PRO_5034765320" description="Outer membrane protein beta-barrel domain-containing protein" evidence="1">
    <location>
        <begin position="28"/>
        <end position="219"/>
    </location>
</feature>